<dbReference type="EMBL" id="JACCEM010000011">
    <property type="protein sequence ID" value="NYT51383.1"/>
    <property type="molecule type" value="Genomic_DNA"/>
</dbReference>
<name>A0A853G3E1_9BURK</name>
<dbReference type="AlphaFoldDB" id="A0A853G3E1"/>
<evidence type="ECO:0000313" key="2">
    <source>
        <dbReference type="Proteomes" id="UP000559809"/>
    </source>
</evidence>
<organism evidence="1 2">
    <name type="scientific">Parapusillimonas granuli</name>
    <dbReference type="NCBI Taxonomy" id="380911"/>
    <lineage>
        <taxon>Bacteria</taxon>
        <taxon>Pseudomonadati</taxon>
        <taxon>Pseudomonadota</taxon>
        <taxon>Betaproteobacteria</taxon>
        <taxon>Burkholderiales</taxon>
        <taxon>Alcaligenaceae</taxon>
        <taxon>Parapusillimonas</taxon>
    </lineage>
</organism>
<dbReference type="RefSeq" id="WP_180158055.1">
    <property type="nucleotide sequence ID" value="NZ_JACCEM010000011.1"/>
</dbReference>
<evidence type="ECO:0000313" key="1">
    <source>
        <dbReference type="EMBL" id="NYT51383.1"/>
    </source>
</evidence>
<protein>
    <submittedName>
        <fullName evidence="1">Uncharacterized protein</fullName>
    </submittedName>
</protein>
<keyword evidence="2" id="KW-1185">Reference proteome</keyword>
<sequence>MRTKAAMFNELENLLDDDPSVAQTLLGVGSMKLACGMLAAFAELKGLEVDRQAVSDFLLEVAGMEDDRNPDEDKPANQEP</sequence>
<reference evidence="1 2" key="1">
    <citation type="submission" date="2020-07" db="EMBL/GenBank/DDBJ databases">
        <title>Taxonomic revisions and descriptions of new bacterial species based on genomic comparisons in the high-G+C-content subgroup of the family Alcaligenaceae.</title>
        <authorList>
            <person name="Szabo A."/>
            <person name="Felfoldi T."/>
        </authorList>
    </citation>
    <scope>NUCLEOTIDE SEQUENCE [LARGE SCALE GENOMIC DNA]</scope>
    <source>
        <strain evidence="1 2">LMG 24012</strain>
    </source>
</reference>
<dbReference type="Proteomes" id="UP000559809">
    <property type="component" value="Unassembled WGS sequence"/>
</dbReference>
<comment type="caution">
    <text evidence="1">The sequence shown here is derived from an EMBL/GenBank/DDBJ whole genome shotgun (WGS) entry which is preliminary data.</text>
</comment>
<proteinExistence type="predicted"/>
<accession>A0A853G3E1</accession>
<gene>
    <name evidence="1" type="ORF">H0A72_18890</name>
</gene>